<evidence type="ECO:0000313" key="1">
    <source>
        <dbReference type="EMBL" id="ETO85642.1"/>
    </source>
</evidence>
<name>A0A081B3D1_PHYNI</name>
<proteinExistence type="predicted"/>
<protein>
    <submittedName>
        <fullName evidence="1">Uncharacterized protein</fullName>
    </submittedName>
</protein>
<evidence type="ECO:0000313" key="2">
    <source>
        <dbReference type="Proteomes" id="UP000028582"/>
    </source>
</evidence>
<sequence length="91" mass="9932">MSRAVFGTETELSAKSPQRHQNAAVQVVWVRMPTPSSLLESCDSWLRTLPLLSTTWNASENLGNYNGRWACSGEALRSTESGAPKQRPAGV</sequence>
<gene>
    <name evidence="1" type="ORF">F444_00725</name>
</gene>
<dbReference type="AlphaFoldDB" id="A0A081B3D1"/>
<comment type="caution">
    <text evidence="1">The sequence shown here is derived from an EMBL/GenBank/DDBJ whole genome shotgun (WGS) entry which is preliminary data.</text>
</comment>
<reference evidence="1 2" key="1">
    <citation type="submission" date="2013-11" db="EMBL/GenBank/DDBJ databases">
        <title>The Genome Sequence of Phytophthora parasitica P1976.</title>
        <authorList>
            <consortium name="The Broad Institute Genomics Platform"/>
            <person name="Russ C."/>
            <person name="Tyler B."/>
            <person name="Panabieres F."/>
            <person name="Shan W."/>
            <person name="Tripathy S."/>
            <person name="Grunwald N."/>
            <person name="Machado M."/>
            <person name="Johnson C.S."/>
            <person name="Walker B."/>
            <person name="Young S."/>
            <person name="Zeng Q."/>
            <person name="Gargeya S."/>
            <person name="Fitzgerald M."/>
            <person name="Haas B."/>
            <person name="Abouelleil A."/>
            <person name="Allen A.W."/>
            <person name="Alvarado L."/>
            <person name="Arachchi H.M."/>
            <person name="Berlin A.M."/>
            <person name="Chapman S.B."/>
            <person name="Gainer-Dewar J."/>
            <person name="Goldberg J."/>
            <person name="Griggs A."/>
            <person name="Gujja S."/>
            <person name="Hansen M."/>
            <person name="Howarth C."/>
            <person name="Imamovic A."/>
            <person name="Ireland A."/>
            <person name="Larimer J."/>
            <person name="McCowan C."/>
            <person name="Murphy C."/>
            <person name="Pearson M."/>
            <person name="Poon T.W."/>
            <person name="Priest M."/>
            <person name="Roberts A."/>
            <person name="Saif S."/>
            <person name="Shea T."/>
            <person name="Sisk P."/>
            <person name="Sykes S."/>
            <person name="Wortman J."/>
            <person name="Nusbaum C."/>
            <person name="Birren B."/>
        </authorList>
    </citation>
    <scope>NUCLEOTIDE SEQUENCE [LARGE SCALE GENOMIC DNA]</scope>
    <source>
        <strain evidence="1 2">P1976</strain>
    </source>
</reference>
<dbReference type="EMBL" id="ANJA01000156">
    <property type="protein sequence ID" value="ETO85642.1"/>
    <property type="molecule type" value="Genomic_DNA"/>
</dbReference>
<organism evidence="1 2">
    <name type="scientific">Phytophthora nicotianae P1976</name>
    <dbReference type="NCBI Taxonomy" id="1317066"/>
    <lineage>
        <taxon>Eukaryota</taxon>
        <taxon>Sar</taxon>
        <taxon>Stramenopiles</taxon>
        <taxon>Oomycota</taxon>
        <taxon>Peronosporomycetes</taxon>
        <taxon>Peronosporales</taxon>
        <taxon>Peronosporaceae</taxon>
        <taxon>Phytophthora</taxon>
    </lineage>
</organism>
<dbReference type="Proteomes" id="UP000028582">
    <property type="component" value="Unassembled WGS sequence"/>
</dbReference>
<accession>A0A081B3D1</accession>